<gene>
    <name evidence="7" type="ORF">RJ641_022006</name>
</gene>
<evidence type="ECO:0000256" key="6">
    <source>
        <dbReference type="SAM" id="MobiDB-lite"/>
    </source>
</evidence>
<reference evidence="7 8" key="1">
    <citation type="submission" date="2023-12" db="EMBL/GenBank/DDBJ databases">
        <title>A high-quality genome assembly for Dillenia turbinata (Dilleniales).</title>
        <authorList>
            <person name="Chanderbali A."/>
        </authorList>
    </citation>
    <scope>NUCLEOTIDE SEQUENCE [LARGE SCALE GENOMIC DNA]</scope>
    <source>
        <strain evidence="7">LSX21</strain>
        <tissue evidence="7">Leaf</tissue>
    </source>
</reference>
<dbReference type="EMBL" id="JBAMMX010000027">
    <property type="protein sequence ID" value="KAK6912405.1"/>
    <property type="molecule type" value="Genomic_DNA"/>
</dbReference>
<dbReference type="PANTHER" id="PTHR28511">
    <property type="entry name" value="ENDONUCLEASE V"/>
    <property type="match status" value="1"/>
</dbReference>
<evidence type="ECO:0000256" key="3">
    <source>
        <dbReference type="ARBA" id="ARBA00022722"/>
    </source>
</evidence>
<proteinExistence type="predicted"/>
<keyword evidence="4 7" id="KW-0255">Endonuclease</keyword>
<name>A0AAN8YTV8_9MAGN</name>
<protein>
    <submittedName>
        <fullName evidence="7">Endonuclease V</fullName>
    </submittedName>
</protein>
<evidence type="ECO:0000313" key="7">
    <source>
        <dbReference type="EMBL" id="KAK6912405.1"/>
    </source>
</evidence>
<keyword evidence="2" id="KW-0963">Cytoplasm</keyword>
<evidence type="ECO:0000256" key="1">
    <source>
        <dbReference type="ARBA" id="ARBA00004496"/>
    </source>
</evidence>
<dbReference type="GO" id="GO:0005730">
    <property type="term" value="C:nucleolus"/>
    <property type="evidence" value="ECO:0007669"/>
    <property type="project" value="TreeGrafter"/>
</dbReference>
<dbReference type="PANTHER" id="PTHR28511:SF1">
    <property type="entry name" value="ENDONUCLEASE V"/>
    <property type="match status" value="1"/>
</dbReference>
<evidence type="ECO:0000256" key="5">
    <source>
        <dbReference type="ARBA" id="ARBA00022801"/>
    </source>
</evidence>
<keyword evidence="8" id="KW-1185">Reference proteome</keyword>
<feature type="non-terminal residue" evidence="7">
    <location>
        <position position="255"/>
    </location>
</feature>
<dbReference type="AlphaFoldDB" id="A0AAN8YTV8"/>
<dbReference type="GO" id="GO:0003727">
    <property type="term" value="F:single-stranded RNA binding"/>
    <property type="evidence" value="ECO:0007669"/>
    <property type="project" value="TreeGrafter"/>
</dbReference>
<dbReference type="GO" id="GO:0005737">
    <property type="term" value="C:cytoplasm"/>
    <property type="evidence" value="ECO:0007669"/>
    <property type="project" value="UniProtKB-SubCell"/>
</dbReference>
<comment type="subcellular location">
    <subcellularLocation>
        <location evidence="1">Cytoplasm</location>
    </subcellularLocation>
</comment>
<evidence type="ECO:0000256" key="4">
    <source>
        <dbReference type="ARBA" id="ARBA00022759"/>
    </source>
</evidence>
<evidence type="ECO:0000256" key="2">
    <source>
        <dbReference type="ARBA" id="ARBA00022490"/>
    </source>
</evidence>
<dbReference type="CDD" id="cd06559">
    <property type="entry name" value="Endonuclease_V"/>
    <property type="match status" value="1"/>
</dbReference>
<keyword evidence="3" id="KW-0540">Nuclease</keyword>
<evidence type="ECO:0000313" key="8">
    <source>
        <dbReference type="Proteomes" id="UP001370490"/>
    </source>
</evidence>
<sequence length="255" mass="27565">MSGLPGKEGSGSVQFARSAVGASRSDANIRARTRRFTEQLDSDLLKARLITHDDFPWKISTSQDDDGCCCSLKYIGGVDLSFSKEDPSVACGSLVVLEVNTLNVVYSDFSLVNLHVPYIPGFLAFREAPVLLELLRKMKGNGFGLACHLGVLADLPTIGVGKNLHHVDGISQSKVRQLFEAEENYNKDMITLVGDSGQELGVPIFVSVGHRVSLATVVAIVKMTSKYRVPEPVRQTCNGQAWPDQGQGPSFGLAK</sequence>
<dbReference type="Proteomes" id="UP001370490">
    <property type="component" value="Unassembled WGS sequence"/>
</dbReference>
<dbReference type="GO" id="GO:0006281">
    <property type="term" value="P:DNA repair"/>
    <property type="evidence" value="ECO:0007669"/>
    <property type="project" value="InterPro"/>
</dbReference>
<dbReference type="Gene3D" id="3.30.2170.10">
    <property type="entry name" value="archaeoglobus fulgidus dsm 4304 superfamily"/>
    <property type="match status" value="1"/>
</dbReference>
<accession>A0AAN8YTV8</accession>
<dbReference type="Pfam" id="PF04493">
    <property type="entry name" value="Endonuclease_5"/>
    <property type="match status" value="1"/>
</dbReference>
<keyword evidence="5" id="KW-0378">Hydrolase</keyword>
<comment type="caution">
    <text evidence="7">The sequence shown here is derived from an EMBL/GenBank/DDBJ whole genome shotgun (WGS) entry which is preliminary data.</text>
</comment>
<dbReference type="InterPro" id="IPR007581">
    <property type="entry name" value="Endonuclease-V"/>
</dbReference>
<organism evidence="7 8">
    <name type="scientific">Dillenia turbinata</name>
    <dbReference type="NCBI Taxonomy" id="194707"/>
    <lineage>
        <taxon>Eukaryota</taxon>
        <taxon>Viridiplantae</taxon>
        <taxon>Streptophyta</taxon>
        <taxon>Embryophyta</taxon>
        <taxon>Tracheophyta</taxon>
        <taxon>Spermatophyta</taxon>
        <taxon>Magnoliopsida</taxon>
        <taxon>eudicotyledons</taxon>
        <taxon>Gunneridae</taxon>
        <taxon>Pentapetalae</taxon>
        <taxon>Dilleniales</taxon>
        <taxon>Dilleniaceae</taxon>
        <taxon>Dillenia</taxon>
    </lineage>
</organism>
<dbReference type="GO" id="GO:0016891">
    <property type="term" value="F:RNA endonuclease activity producing 5'-phosphomonoesters, hydrolytic mechanism"/>
    <property type="evidence" value="ECO:0007669"/>
    <property type="project" value="TreeGrafter"/>
</dbReference>
<feature type="region of interest" description="Disordered" evidence="6">
    <location>
        <begin position="236"/>
        <end position="255"/>
    </location>
</feature>